<proteinExistence type="predicted"/>
<evidence type="ECO:0000256" key="1">
    <source>
        <dbReference type="SAM" id="Phobius"/>
    </source>
</evidence>
<dbReference type="Proteomes" id="UP000050640">
    <property type="component" value="Unplaced"/>
</dbReference>
<dbReference type="AlphaFoldDB" id="A0A0R3RI58"/>
<evidence type="ECO:0000313" key="3">
    <source>
        <dbReference type="WBParaSite" id="EEL_0000116501-mRNA-1"/>
    </source>
</evidence>
<sequence>MSLYKLSHIIVIAILCTNLIIVFCGKIPDATVISKRNKRQFYGSHGFGSISVGPYFNYAWGNHHNGWYGPGNYGYGWGMPFGGPFAVRRRFSRRRWQSWGSPASFYGGFDGPWLA</sequence>
<name>A0A0R3RI58_9BILA</name>
<dbReference type="WBParaSite" id="EEL_0000116501-mRNA-1">
    <property type="protein sequence ID" value="EEL_0000116501-mRNA-1"/>
    <property type="gene ID" value="EEL_0000116501"/>
</dbReference>
<feature type="transmembrane region" description="Helical" evidence="1">
    <location>
        <begin position="6"/>
        <end position="28"/>
    </location>
</feature>
<keyword evidence="1" id="KW-0812">Transmembrane</keyword>
<accession>A0A0R3RI58</accession>
<keyword evidence="1" id="KW-1133">Transmembrane helix</keyword>
<evidence type="ECO:0000313" key="2">
    <source>
        <dbReference type="Proteomes" id="UP000050640"/>
    </source>
</evidence>
<keyword evidence="2" id="KW-1185">Reference proteome</keyword>
<organism evidence="2 3">
    <name type="scientific">Elaeophora elaphi</name>
    <dbReference type="NCBI Taxonomy" id="1147741"/>
    <lineage>
        <taxon>Eukaryota</taxon>
        <taxon>Metazoa</taxon>
        <taxon>Ecdysozoa</taxon>
        <taxon>Nematoda</taxon>
        <taxon>Chromadorea</taxon>
        <taxon>Rhabditida</taxon>
        <taxon>Spirurina</taxon>
        <taxon>Spiruromorpha</taxon>
        <taxon>Filarioidea</taxon>
        <taxon>Onchocercidae</taxon>
        <taxon>Elaeophora</taxon>
    </lineage>
</organism>
<protein>
    <submittedName>
        <fullName evidence="3">Uncharacterized protein</fullName>
    </submittedName>
</protein>
<keyword evidence="1" id="KW-0472">Membrane</keyword>
<reference evidence="3" key="1">
    <citation type="submission" date="2017-02" db="UniProtKB">
        <authorList>
            <consortium name="WormBaseParasite"/>
        </authorList>
    </citation>
    <scope>IDENTIFICATION</scope>
</reference>